<evidence type="ECO:0000313" key="2">
    <source>
        <dbReference type="Proteomes" id="UP001167796"/>
    </source>
</evidence>
<name>A0ABT9A9F8_9BACT</name>
<accession>A0ABT9A9F8</accession>
<dbReference type="EMBL" id="JAUQSX010000004">
    <property type="protein sequence ID" value="MDO7846479.1"/>
    <property type="molecule type" value="Genomic_DNA"/>
</dbReference>
<evidence type="ECO:0000313" key="1">
    <source>
        <dbReference type="EMBL" id="MDO7846479.1"/>
    </source>
</evidence>
<organism evidence="1 2">
    <name type="scientific">Hymenobacter mellowenesis</name>
    <dbReference type="NCBI Taxonomy" id="3063995"/>
    <lineage>
        <taxon>Bacteria</taxon>
        <taxon>Pseudomonadati</taxon>
        <taxon>Bacteroidota</taxon>
        <taxon>Cytophagia</taxon>
        <taxon>Cytophagales</taxon>
        <taxon>Hymenobacteraceae</taxon>
        <taxon>Hymenobacter</taxon>
    </lineage>
</organism>
<gene>
    <name evidence="1" type="ORF">Q5H92_08930</name>
</gene>
<dbReference type="Proteomes" id="UP001167796">
    <property type="component" value="Unassembled WGS sequence"/>
</dbReference>
<sequence>MRDILLYLNGRRADLPPNLKGLFRLNKEGSLGDLAVRLGEYSLPISLPATRGNLRIFGVNANHVLAIDKFRTVDYPFELRCDGEVLLGTFRLTAISAAAYTGTLLVAGYSWAQLLVDKKLTDLQFDAISYNGTQLETILGQSCDATDVQFPLCSFGNFFHPPAEETQPDGSKKEVSLPAQALFSWPMAVDDYAPGVYYPNVLRQIFKDIGWNLTGRVLDEARWRETVLTSAGADLSKAWPWGALLPASGASTGGGQYSYVDAGPGNGYENTIIGLDENAPAGNILGYDMGGEVMFLPVPVRVQTGGTRALDGENSVYLAQQAGTHTFAYSVGIQNGHQTIRVDVPVAGAFHTAFAPVLLGLLVRRGGGGFDGSPVNGSPIDPQVLPAYNALTFDNRGEVVPGTKVGTASVYLEVGDVVQLCLITRRRLTDLPTQATFLTRAEFVINFSASSFACTAFDGPTMLQPANFLPPLLQRDVVRDFLLRTDTVPVADANRRTVRLLTRDELSATAGEVLDLTGLLDPEAMEYLPAAGATVGAVVFSAAENPDEPLPVAADVVRVVTGPGVNEQAVGSLFAPVAFRSYQTPQPGNYGQRIDLPTFATEDALAQNLDETDWDASSQAPRLVRYTGPDATLTVPFQQRRVPLAGAAWDGPLRWAGPTGAVATYYARTVQRLTRGHVGKVPASLTPALYRALSIGRQVTISGALYTLEKISSYDLADDAATAPLELLRDL</sequence>
<comment type="caution">
    <text evidence="1">The sequence shown here is derived from an EMBL/GenBank/DDBJ whole genome shotgun (WGS) entry which is preliminary data.</text>
</comment>
<protein>
    <submittedName>
        <fullName evidence="1">Uncharacterized protein</fullName>
    </submittedName>
</protein>
<reference evidence="1" key="1">
    <citation type="submission" date="2023-07" db="EMBL/GenBank/DDBJ databases">
        <authorList>
            <person name="Kim M.K."/>
        </authorList>
    </citation>
    <scope>NUCLEOTIDE SEQUENCE</scope>
    <source>
        <strain evidence="1">M29</strain>
    </source>
</reference>
<proteinExistence type="predicted"/>
<keyword evidence="2" id="KW-1185">Reference proteome</keyword>
<dbReference type="RefSeq" id="WP_305011167.1">
    <property type="nucleotide sequence ID" value="NZ_JAUQSX010000004.1"/>
</dbReference>